<reference evidence="1 2" key="1">
    <citation type="submission" date="2023-04" db="EMBL/GenBank/DDBJ databases">
        <title>Draft genome sequence of Saccharopolyspora sp. TS4A08 isolated from sweet potato rhizospheric soil.</title>
        <authorList>
            <person name="Suksaard P."/>
            <person name="Duangmal K."/>
        </authorList>
    </citation>
    <scope>NUCLEOTIDE SEQUENCE [LARGE SCALE GENOMIC DNA]</scope>
    <source>
        <strain evidence="1 2">TS4A08</strain>
    </source>
</reference>
<proteinExistence type="predicted"/>
<name>A0ABT6PNR7_9PSEU</name>
<comment type="caution">
    <text evidence="1">The sequence shown here is derived from an EMBL/GenBank/DDBJ whole genome shotgun (WGS) entry which is preliminary data.</text>
</comment>
<dbReference type="EMBL" id="JASAOF010000006">
    <property type="protein sequence ID" value="MDI2029557.1"/>
    <property type="molecule type" value="Genomic_DNA"/>
</dbReference>
<dbReference type="Proteomes" id="UP001237595">
    <property type="component" value="Unassembled WGS sequence"/>
</dbReference>
<dbReference type="RefSeq" id="WP_281455880.1">
    <property type="nucleotide sequence ID" value="NZ_JASAOF010000006.1"/>
</dbReference>
<gene>
    <name evidence="1" type="ORF">QFW96_13080</name>
</gene>
<organism evidence="1 2">
    <name type="scientific">Saccharopolyspora ipomoeae</name>
    <dbReference type="NCBI Taxonomy" id="3042027"/>
    <lineage>
        <taxon>Bacteria</taxon>
        <taxon>Bacillati</taxon>
        <taxon>Actinomycetota</taxon>
        <taxon>Actinomycetes</taxon>
        <taxon>Pseudonocardiales</taxon>
        <taxon>Pseudonocardiaceae</taxon>
        <taxon>Saccharopolyspora</taxon>
    </lineage>
</organism>
<sequence length="101" mass="11385">MSDDESVVSVEVLRQVMNRALDNLQAQVGERVELDNDFFWSVPPELTYDVYTQPQPDQLTVGQLSESWSNLARLNEAGNEVPPYALVWLADVLKALGHQAR</sequence>
<evidence type="ECO:0000313" key="2">
    <source>
        <dbReference type="Proteomes" id="UP001237595"/>
    </source>
</evidence>
<evidence type="ECO:0000313" key="1">
    <source>
        <dbReference type="EMBL" id="MDI2029557.1"/>
    </source>
</evidence>
<protein>
    <submittedName>
        <fullName evidence="1">Uncharacterized protein</fullName>
    </submittedName>
</protein>
<accession>A0ABT6PNR7</accession>
<keyword evidence="2" id="KW-1185">Reference proteome</keyword>